<dbReference type="OrthoDB" id="5296237at2"/>
<evidence type="ECO:0000313" key="1">
    <source>
        <dbReference type="EMBL" id="TYR32116.1"/>
    </source>
</evidence>
<dbReference type="EMBL" id="VSZS01000063">
    <property type="protein sequence ID" value="TYR32116.1"/>
    <property type="molecule type" value="Genomic_DNA"/>
</dbReference>
<comment type="caution">
    <text evidence="1">The sequence shown here is derived from an EMBL/GenBank/DDBJ whole genome shotgun (WGS) entry which is preliminary data.</text>
</comment>
<dbReference type="PANTHER" id="PTHR41791:SF1">
    <property type="entry name" value="SSL7039 PROTEIN"/>
    <property type="match status" value="1"/>
</dbReference>
<dbReference type="PANTHER" id="PTHR41791">
    <property type="entry name" value="SSL7039 PROTEIN"/>
    <property type="match status" value="1"/>
</dbReference>
<accession>A0A5D4GTS8</accession>
<dbReference type="Proteomes" id="UP000323258">
    <property type="component" value="Unassembled WGS sequence"/>
</dbReference>
<reference evidence="1 2" key="1">
    <citation type="submission" date="2019-08" db="EMBL/GenBank/DDBJ databases">
        <authorList>
            <person name="Seo Y.L."/>
        </authorList>
    </citation>
    <scope>NUCLEOTIDE SEQUENCE [LARGE SCALE GENOMIC DNA]</scope>
    <source>
        <strain evidence="1 2">MaA-C15</strain>
    </source>
</reference>
<dbReference type="InterPro" id="IPR014056">
    <property type="entry name" value="TypeIITA-like_toxin_pred"/>
</dbReference>
<organism evidence="1 2">
    <name type="scientific">Neoaquamicrobium microcysteis</name>
    <dbReference type="NCBI Taxonomy" id="2682781"/>
    <lineage>
        <taxon>Bacteria</taxon>
        <taxon>Pseudomonadati</taxon>
        <taxon>Pseudomonadota</taxon>
        <taxon>Alphaproteobacteria</taxon>
        <taxon>Hyphomicrobiales</taxon>
        <taxon>Phyllobacteriaceae</taxon>
        <taxon>Neoaquamicrobium</taxon>
    </lineage>
</organism>
<keyword evidence="2" id="KW-1185">Reference proteome</keyword>
<name>A0A5D4GTS8_9HYPH</name>
<gene>
    <name evidence="1" type="ORF">FY036_12745</name>
</gene>
<sequence length="110" mass="12478">MENILAVKIQTTPQFDKWLRRLRDKRGQAQILSRLMRLEDGFFGDVKSVGSAVSEMRIDVGPGYRVYFTRLGNVTVLLLAGGDKQTQSRDIVLARKLAREWKEGANEPEA</sequence>
<reference evidence="1 2" key="2">
    <citation type="submission" date="2019-09" db="EMBL/GenBank/DDBJ databases">
        <title>Mesorhizobium sp. MaA-C15 isolated from Microcystis aeruginosa.</title>
        <authorList>
            <person name="Jeong S.E."/>
            <person name="Jin H.M."/>
            <person name="Jeon C.O."/>
        </authorList>
    </citation>
    <scope>NUCLEOTIDE SEQUENCE [LARGE SCALE GENOMIC DNA]</scope>
    <source>
        <strain evidence="1 2">MaA-C15</strain>
    </source>
</reference>
<dbReference type="PIRSF" id="PIRSF028744">
    <property type="entry name" value="Addict_mod_HI1419"/>
    <property type="match status" value="1"/>
</dbReference>
<proteinExistence type="predicted"/>
<protein>
    <submittedName>
        <fullName evidence="1">Type II toxin-antitoxin system RelE/ParE family toxin</fullName>
    </submittedName>
</protein>
<dbReference type="NCBIfam" id="TIGR02683">
    <property type="entry name" value="upstrm_HI1419"/>
    <property type="match status" value="1"/>
</dbReference>
<dbReference type="AlphaFoldDB" id="A0A5D4GTS8"/>
<evidence type="ECO:0000313" key="2">
    <source>
        <dbReference type="Proteomes" id="UP000323258"/>
    </source>
</evidence>